<dbReference type="AlphaFoldDB" id="A0ABD2W915"/>
<evidence type="ECO:0000313" key="3">
    <source>
        <dbReference type="Proteomes" id="UP001627154"/>
    </source>
</evidence>
<reference evidence="2 3" key="1">
    <citation type="journal article" date="2024" name="bioRxiv">
        <title>A reference genome for Trichogramma kaykai: A tiny desert-dwelling parasitoid wasp with competing sex-ratio distorters.</title>
        <authorList>
            <person name="Culotta J."/>
            <person name="Lindsey A.R."/>
        </authorList>
    </citation>
    <scope>NUCLEOTIDE SEQUENCE [LARGE SCALE GENOMIC DNA]</scope>
    <source>
        <strain evidence="2 3">KSX58</strain>
    </source>
</reference>
<comment type="caution">
    <text evidence="2">The sequence shown here is derived from an EMBL/GenBank/DDBJ whole genome shotgun (WGS) entry which is preliminary data.</text>
</comment>
<dbReference type="Proteomes" id="UP001627154">
    <property type="component" value="Unassembled WGS sequence"/>
</dbReference>
<feature type="chain" id="PRO_5044849662" evidence="1">
    <location>
        <begin position="24"/>
        <end position="102"/>
    </location>
</feature>
<name>A0ABD2W915_9HYME</name>
<evidence type="ECO:0000313" key="2">
    <source>
        <dbReference type="EMBL" id="KAL3389391.1"/>
    </source>
</evidence>
<evidence type="ECO:0000256" key="1">
    <source>
        <dbReference type="SAM" id="SignalP"/>
    </source>
</evidence>
<dbReference type="EMBL" id="JBJJXI010000123">
    <property type="protein sequence ID" value="KAL3389391.1"/>
    <property type="molecule type" value="Genomic_DNA"/>
</dbReference>
<sequence length="102" mass="11573">MFPRYFFVFGLLLFFCVILKARAYQDDLENQAPEDRSFITKALEKLARKGLEGAFGEKLGGAASSCIEAAIEQCKQELRHIKKMIKCAGQYFKEDEGECLIP</sequence>
<accession>A0ABD2W915</accession>
<keyword evidence="1" id="KW-0732">Signal</keyword>
<organism evidence="2 3">
    <name type="scientific">Trichogramma kaykai</name>
    <dbReference type="NCBI Taxonomy" id="54128"/>
    <lineage>
        <taxon>Eukaryota</taxon>
        <taxon>Metazoa</taxon>
        <taxon>Ecdysozoa</taxon>
        <taxon>Arthropoda</taxon>
        <taxon>Hexapoda</taxon>
        <taxon>Insecta</taxon>
        <taxon>Pterygota</taxon>
        <taxon>Neoptera</taxon>
        <taxon>Endopterygota</taxon>
        <taxon>Hymenoptera</taxon>
        <taxon>Apocrita</taxon>
        <taxon>Proctotrupomorpha</taxon>
        <taxon>Chalcidoidea</taxon>
        <taxon>Trichogrammatidae</taxon>
        <taxon>Trichogramma</taxon>
    </lineage>
</organism>
<keyword evidence="3" id="KW-1185">Reference proteome</keyword>
<protein>
    <submittedName>
        <fullName evidence="2">Uncharacterized protein</fullName>
    </submittedName>
</protein>
<feature type="signal peptide" evidence="1">
    <location>
        <begin position="1"/>
        <end position="23"/>
    </location>
</feature>
<gene>
    <name evidence="2" type="ORF">TKK_015619</name>
</gene>
<proteinExistence type="predicted"/>